<feature type="transmembrane region" description="Helical" evidence="1">
    <location>
        <begin position="66"/>
        <end position="90"/>
    </location>
</feature>
<keyword evidence="3" id="KW-1185">Reference proteome</keyword>
<dbReference type="RefSeq" id="WP_140456321.1">
    <property type="nucleotide sequence ID" value="NZ_VFRP01000052.1"/>
</dbReference>
<dbReference type="OrthoDB" id="5966585at2"/>
<name>A0A501W739_9RHOB</name>
<protein>
    <submittedName>
        <fullName evidence="2">Uncharacterized protein</fullName>
    </submittedName>
</protein>
<keyword evidence="1" id="KW-0812">Transmembrane</keyword>
<evidence type="ECO:0000256" key="1">
    <source>
        <dbReference type="SAM" id="Phobius"/>
    </source>
</evidence>
<keyword evidence="1" id="KW-0472">Membrane</keyword>
<proteinExistence type="predicted"/>
<gene>
    <name evidence="2" type="ORF">FJM51_22335</name>
</gene>
<comment type="caution">
    <text evidence="2">The sequence shown here is derived from an EMBL/GenBank/DDBJ whole genome shotgun (WGS) entry which is preliminary data.</text>
</comment>
<dbReference type="EMBL" id="VFRP01000052">
    <property type="protein sequence ID" value="TPE45733.1"/>
    <property type="molecule type" value="Genomic_DNA"/>
</dbReference>
<keyword evidence="1" id="KW-1133">Transmembrane helix</keyword>
<accession>A0A501W739</accession>
<reference evidence="2 3" key="1">
    <citation type="submission" date="2019-06" db="EMBL/GenBank/DDBJ databases">
        <title>A novel bacterium of genus Amaricoccus, isolated from marine sediment.</title>
        <authorList>
            <person name="Huang H."/>
            <person name="Mo K."/>
            <person name="Hu Y."/>
        </authorList>
    </citation>
    <scope>NUCLEOTIDE SEQUENCE [LARGE SCALE GENOMIC DNA]</scope>
    <source>
        <strain evidence="2 3">HB172011</strain>
    </source>
</reference>
<sequence>MAKERCDGEPRSDGIWSIARGALPLALFGPDGYPGLMGRLAAPSLAAQAAAPILEAAVLARLRGEALLGLLAALAALNVAAVLRLSWLAASRWSARAAERV</sequence>
<dbReference type="Proteomes" id="UP000319255">
    <property type="component" value="Unassembled WGS sequence"/>
</dbReference>
<organism evidence="2 3">
    <name type="scientific">Amaricoccus solimangrovi</name>
    <dbReference type="NCBI Taxonomy" id="2589815"/>
    <lineage>
        <taxon>Bacteria</taxon>
        <taxon>Pseudomonadati</taxon>
        <taxon>Pseudomonadota</taxon>
        <taxon>Alphaproteobacteria</taxon>
        <taxon>Rhodobacterales</taxon>
        <taxon>Paracoccaceae</taxon>
        <taxon>Amaricoccus</taxon>
    </lineage>
</organism>
<evidence type="ECO:0000313" key="2">
    <source>
        <dbReference type="EMBL" id="TPE45733.1"/>
    </source>
</evidence>
<dbReference type="AlphaFoldDB" id="A0A501W739"/>
<evidence type="ECO:0000313" key="3">
    <source>
        <dbReference type="Proteomes" id="UP000319255"/>
    </source>
</evidence>